<dbReference type="AlphaFoldDB" id="A0A3N4K7Q9"/>
<feature type="compositionally biased region" description="Pro residues" evidence="1">
    <location>
        <begin position="25"/>
        <end position="34"/>
    </location>
</feature>
<feature type="compositionally biased region" description="Acidic residues" evidence="1">
    <location>
        <begin position="249"/>
        <end position="268"/>
    </location>
</feature>
<reference evidence="2 3" key="1">
    <citation type="journal article" date="2018" name="Nat. Ecol. Evol.">
        <title>Pezizomycetes genomes reveal the molecular basis of ectomycorrhizal truffle lifestyle.</title>
        <authorList>
            <person name="Murat C."/>
            <person name="Payen T."/>
            <person name="Noel B."/>
            <person name="Kuo A."/>
            <person name="Morin E."/>
            <person name="Chen J."/>
            <person name="Kohler A."/>
            <person name="Krizsan K."/>
            <person name="Balestrini R."/>
            <person name="Da Silva C."/>
            <person name="Montanini B."/>
            <person name="Hainaut M."/>
            <person name="Levati E."/>
            <person name="Barry K.W."/>
            <person name="Belfiori B."/>
            <person name="Cichocki N."/>
            <person name="Clum A."/>
            <person name="Dockter R.B."/>
            <person name="Fauchery L."/>
            <person name="Guy J."/>
            <person name="Iotti M."/>
            <person name="Le Tacon F."/>
            <person name="Lindquist E.A."/>
            <person name="Lipzen A."/>
            <person name="Malagnac F."/>
            <person name="Mello A."/>
            <person name="Molinier V."/>
            <person name="Miyauchi S."/>
            <person name="Poulain J."/>
            <person name="Riccioni C."/>
            <person name="Rubini A."/>
            <person name="Sitrit Y."/>
            <person name="Splivallo R."/>
            <person name="Traeger S."/>
            <person name="Wang M."/>
            <person name="Zifcakova L."/>
            <person name="Wipf D."/>
            <person name="Zambonelli A."/>
            <person name="Paolocci F."/>
            <person name="Nowrousian M."/>
            <person name="Ottonello S."/>
            <person name="Baldrian P."/>
            <person name="Spatafora J.W."/>
            <person name="Henrissat B."/>
            <person name="Nagy L.G."/>
            <person name="Aury J.M."/>
            <person name="Wincker P."/>
            <person name="Grigoriev I.V."/>
            <person name="Bonfante P."/>
            <person name="Martin F.M."/>
        </authorList>
    </citation>
    <scope>NUCLEOTIDE SEQUENCE [LARGE SCALE GENOMIC DNA]</scope>
    <source>
        <strain evidence="2 3">CCBAS932</strain>
    </source>
</reference>
<sequence>MPPHRPNTPISAASSFSYDPCSSSRPPPSAPPLPFAGRGPATPPEDPPSPTPSPPVELSAFFASISAFLEGDYLNERTLTLAQVSPARLERFQRWALNRRLHRLRYIYDAATRTLTLRGMITTVHDAIIQWLMEIYSKLSLSDEERAHIRFNTGYDIPLQGGGIRQPDASFRYVFIDEKEGVEVTDPYPRVIFEVAFSQKHDDVKCVAESWLKGTKGMVSVVVVVNIEEGGKRNGTGDADESVNRMDQDGDGEDQAEESTESEAESEDFTSAQVIANFHKRCNPSDVVGPLTATVELFRLREDGNMVRDGPAYRFLPDQSPEVDPVLKISDLLRDTKDGDRRIVALPLARYGQLLNTAKRDLAVMRTAKQKRDKRKRAEEGSEEGEDYVAEELEERGAKKVRLLRSGARGSRSGDVAS</sequence>
<feature type="region of interest" description="Disordered" evidence="1">
    <location>
        <begin position="230"/>
        <end position="268"/>
    </location>
</feature>
<name>A0A3N4K7Q9_9PEZI</name>
<feature type="region of interest" description="Disordered" evidence="1">
    <location>
        <begin position="369"/>
        <end position="392"/>
    </location>
</feature>
<evidence type="ECO:0000256" key="1">
    <source>
        <dbReference type="SAM" id="MobiDB-lite"/>
    </source>
</evidence>
<evidence type="ECO:0000313" key="3">
    <source>
        <dbReference type="Proteomes" id="UP000277580"/>
    </source>
</evidence>
<dbReference type="Proteomes" id="UP000277580">
    <property type="component" value="Unassembled WGS sequence"/>
</dbReference>
<dbReference type="InParanoid" id="A0A3N4K7Q9"/>
<feature type="compositionally biased region" description="Pro residues" evidence="1">
    <location>
        <begin position="41"/>
        <end position="55"/>
    </location>
</feature>
<protein>
    <submittedName>
        <fullName evidence="2">Uncharacterized protein</fullName>
    </submittedName>
</protein>
<proteinExistence type="predicted"/>
<evidence type="ECO:0000313" key="2">
    <source>
        <dbReference type="EMBL" id="RPB06443.1"/>
    </source>
</evidence>
<keyword evidence="3" id="KW-1185">Reference proteome</keyword>
<dbReference type="OrthoDB" id="5418367at2759"/>
<organism evidence="2 3">
    <name type="scientific">Morchella conica CCBAS932</name>
    <dbReference type="NCBI Taxonomy" id="1392247"/>
    <lineage>
        <taxon>Eukaryota</taxon>
        <taxon>Fungi</taxon>
        <taxon>Dikarya</taxon>
        <taxon>Ascomycota</taxon>
        <taxon>Pezizomycotina</taxon>
        <taxon>Pezizomycetes</taxon>
        <taxon>Pezizales</taxon>
        <taxon>Morchellaceae</taxon>
        <taxon>Morchella</taxon>
    </lineage>
</organism>
<feature type="region of interest" description="Disordered" evidence="1">
    <location>
        <begin position="1"/>
        <end position="55"/>
    </location>
</feature>
<dbReference type="EMBL" id="ML119347">
    <property type="protein sequence ID" value="RPB06443.1"/>
    <property type="molecule type" value="Genomic_DNA"/>
</dbReference>
<accession>A0A3N4K7Q9</accession>
<gene>
    <name evidence="2" type="ORF">P167DRAFT_580537</name>
</gene>
<feature type="compositionally biased region" description="Acidic residues" evidence="1">
    <location>
        <begin position="381"/>
        <end position="392"/>
    </location>
</feature>